<dbReference type="InterPro" id="IPR006379">
    <property type="entry name" value="HAD-SF_hydro_IIB"/>
</dbReference>
<feature type="region of interest" description="Disordered" evidence="3">
    <location>
        <begin position="896"/>
        <end position="932"/>
    </location>
</feature>
<dbReference type="Gene3D" id="3.40.50.2000">
    <property type="entry name" value="Glycogen Phosphorylase B"/>
    <property type="match status" value="2"/>
</dbReference>
<reference evidence="4 5" key="1">
    <citation type="submission" date="2016-03" db="EMBL/GenBank/DDBJ databases">
        <title>How can Kluyveromyces marxianus grow so fast - potential evolutionary course in Saccharomyces Complex revealed by comparative genomics.</title>
        <authorList>
            <person name="Mo W."/>
            <person name="Lu W."/>
            <person name="Yang X."/>
            <person name="Qi J."/>
            <person name="Lv H."/>
        </authorList>
    </citation>
    <scope>NUCLEOTIDE SEQUENCE [LARGE SCALE GENOMIC DNA]</scope>
    <source>
        <strain evidence="4 5">FIM1</strain>
    </source>
</reference>
<dbReference type="Proteomes" id="UP000422736">
    <property type="component" value="Chromosome 2"/>
</dbReference>
<evidence type="ECO:0000313" key="4">
    <source>
        <dbReference type="EMBL" id="QGN14218.1"/>
    </source>
</evidence>
<dbReference type="Gene3D" id="3.40.50.1000">
    <property type="entry name" value="HAD superfamily/HAD-like"/>
    <property type="match status" value="1"/>
</dbReference>
<keyword evidence="5" id="KW-1185">Reference proteome</keyword>
<dbReference type="PANTHER" id="PTHR10788">
    <property type="entry name" value="TREHALOSE-6-PHOSPHATE SYNTHASE"/>
    <property type="match status" value="1"/>
</dbReference>
<feature type="compositionally biased region" description="Polar residues" evidence="3">
    <location>
        <begin position="916"/>
        <end position="932"/>
    </location>
</feature>
<dbReference type="Pfam" id="PF02358">
    <property type="entry name" value="Trehalose_PPase"/>
    <property type="match status" value="1"/>
</dbReference>
<evidence type="ECO:0000256" key="2">
    <source>
        <dbReference type="ARBA" id="ARBA00006330"/>
    </source>
</evidence>
<comment type="similarity">
    <text evidence="1">In the N-terminal section; belongs to the glycosyltransferase 20 family.</text>
</comment>
<dbReference type="NCBIfam" id="TIGR00685">
    <property type="entry name" value="T6PP"/>
    <property type="match status" value="1"/>
</dbReference>
<evidence type="ECO:0000313" key="5">
    <source>
        <dbReference type="Proteomes" id="UP000422736"/>
    </source>
</evidence>
<dbReference type="SUPFAM" id="SSF56784">
    <property type="entry name" value="HAD-like"/>
    <property type="match status" value="1"/>
</dbReference>
<accession>A0ABX6ESZ3</accession>
<dbReference type="CDD" id="cd03788">
    <property type="entry name" value="GT20_TPS"/>
    <property type="match status" value="1"/>
</dbReference>
<dbReference type="Gene3D" id="3.30.70.1020">
    <property type="entry name" value="Trehalose-6-phosphate phosphatase related protein, domain 2"/>
    <property type="match status" value="1"/>
</dbReference>
<dbReference type="CDD" id="cd01627">
    <property type="entry name" value="HAD_TPP"/>
    <property type="match status" value="1"/>
</dbReference>
<dbReference type="PANTHER" id="PTHR10788:SF123">
    <property type="entry name" value="TREHALOSE-PHOSPHATASE"/>
    <property type="match status" value="1"/>
</dbReference>
<evidence type="ECO:0000256" key="1">
    <source>
        <dbReference type="ARBA" id="ARBA00005409"/>
    </source>
</evidence>
<comment type="similarity">
    <text evidence="2">In the C-terminal section; belongs to the trehalose phosphatase family.</text>
</comment>
<sequence>MALLPYFTLNSCYKPIRPQQDTYKLHTNTSSNWIERDKLTPRSRYIIGTMESSSASKPAEKKKNKIISCITQLPFKIEKVVDDDTEGIDASCWSIEAISGNSALQSSLQYLNECGKWDHHIVGWTGEIMNSNEDLDSPMYLTQEEKKVLATLLQGKEAQDSVRTVHPVWLLRKDQYRWRQFAENVIWPALHYILNPPDDGKMENIWWYDYVKFNEAYAMKVAQIYEPGDIIWVHDYYLMLLPQLLRMRFNNATIAYFHDTPWPSNEYFRCLSKRKQFLDGLLGANRICFQNDGFSRHFVSSCQRLLGCTVKKGSNSNSNNSDEYRITSYGGDVLVDSLPIGVDTQKILKEAFSPELDEKVNSIRKAYEGKKVIIGRDRLDTVRGVLQKLQAFQVFLAMYPEWREKVVLIQVSGPTAPTDVNIKLESQVNELVTQINSEYGNLNYNPVQHYHLRIPQDVYYSLLRVADICLITSVRDGMNTTALEFVTVKSQLSKYNCYASPLILSEFSGASTILKDAIIINPWDAVAVSKAINEALKLSPEMKKSLELKLWKEVPTIQDWTESFLKTVIDFTSGQSGNERITPALNRPLLLQRYKKANRRLFLFDYDGTLTPIVTDPAAAIPSARLYSIITKLAQDPKNKIWIISGRDQKFLNRYFGTKLPQIGLSAEHGCFMKDAGSEEWVNLTSKFDMSWQEKVGQLMEEYTNKTPGSSIERKKVALTWHYRRADPELGEFHANALKKALEEFTEGMGLEVMEGKANIEVRPSFVNKGEIVKRLAWTPHGAKQVIEDKFTLNDDVLSEELPEFILCLGDDVTDEDMFRHLIQIEKQWEKKYPETSSSLGFGIYPVTVGSASKKTIAKAHLTDPQQVLDTLGLLVGDVSLFQSAGTVDLDDRGHLKDSESSLRSEQASAAYAMKRSTSSGSNIKKVSSRTN</sequence>
<name>A0ABX6ESZ3_KLUMA</name>
<dbReference type="NCBIfam" id="TIGR01484">
    <property type="entry name" value="HAD-SF-IIB"/>
    <property type="match status" value="1"/>
</dbReference>
<proteinExistence type="inferred from homology"/>
<dbReference type="Pfam" id="PF00982">
    <property type="entry name" value="Glyco_transf_20"/>
    <property type="match status" value="1"/>
</dbReference>
<dbReference type="InterPro" id="IPR003337">
    <property type="entry name" value="Trehalose_PPase"/>
</dbReference>
<protein>
    <submittedName>
        <fullName evidence="4">Trehalose-phosphatase</fullName>
    </submittedName>
</protein>
<dbReference type="InterPro" id="IPR023214">
    <property type="entry name" value="HAD_sf"/>
</dbReference>
<dbReference type="InterPro" id="IPR001830">
    <property type="entry name" value="Glyco_trans_20"/>
</dbReference>
<dbReference type="SUPFAM" id="SSF53756">
    <property type="entry name" value="UDP-Glycosyltransferase/glycogen phosphorylase"/>
    <property type="match status" value="1"/>
</dbReference>
<organism evidence="4 5">
    <name type="scientific">Kluyveromyces marxianus</name>
    <name type="common">Yeast</name>
    <name type="synonym">Candida kefyr</name>
    <dbReference type="NCBI Taxonomy" id="4911"/>
    <lineage>
        <taxon>Eukaryota</taxon>
        <taxon>Fungi</taxon>
        <taxon>Dikarya</taxon>
        <taxon>Ascomycota</taxon>
        <taxon>Saccharomycotina</taxon>
        <taxon>Saccharomycetes</taxon>
        <taxon>Saccharomycetales</taxon>
        <taxon>Saccharomycetaceae</taxon>
        <taxon>Kluyveromyces</taxon>
    </lineage>
</organism>
<gene>
    <name evidence="4" type="primary">TPS2</name>
    <name evidence="4" type="ORF">FIM1_874</name>
</gene>
<dbReference type="EMBL" id="CP015055">
    <property type="protein sequence ID" value="QGN14218.1"/>
    <property type="molecule type" value="Genomic_DNA"/>
</dbReference>
<evidence type="ECO:0000256" key="3">
    <source>
        <dbReference type="SAM" id="MobiDB-lite"/>
    </source>
</evidence>
<dbReference type="InterPro" id="IPR036412">
    <property type="entry name" value="HAD-like_sf"/>
</dbReference>